<name>A0ABV4XKW5_9CYAN</name>
<organism evidence="2 3">
    <name type="scientific">Floridaenema flaviceps BLCC-F50</name>
    <dbReference type="NCBI Taxonomy" id="3153642"/>
    <lineage>
        <taxon>Bacteria</taxon>
        <taxon>Bacillati</taxon>
        <taxon>Cyanobacteriota</taxon>
        <taxon>Cyanophyceae</taxon>
        <taxon>Oscillatoriophycideae</taxon>
        <taxon>Aerosakkonematales</taxon>
        <taxon>Aerosakkonemataceae</taxon>
        <taxon>Floridanema</taxon>
        <taxon>Floridanema flaviceps</taxon>
    </lineage>
</organism>
<evidence type="ECO:0000259" key="1">
    <source>
        <dbReference type="Pfam" id="PF12770"/>
    </source>
</evidence>
<proteinExistence type="predicted"/>
<protein>
    <submittedName>
        <fullName evidence="2">CHAT domain-containing protein</fullName>
    </submittedName>
</protein>
<dbReference type="Pfam" id="PF12770">
    <property type="entry name" value="CHAT"/>
    <property type="match status" value="1"/>
</dbReference>
<sequence length="512" mass="57924">MDKLALISFEDGDFERGFTIKLRLGEGGKSPSTEISGRLPPAPKILENYRKWQSAIHILTGGRMQPKPGYLTNVSFPNLSQELIISLNSWLSSELFRSIRETLLLELKKDDEVRLLIQSSDAKVRQLPWQLWELFESYSNAEVGLSLSNYKGITSRKSYQNNIQILAILGDDTGIDTQKDRSELEKLPQAETQFLVKPELREINDQLWDKPWDILFFAGHSRTEVQTGRIYINDKESLTINQLKFALKRAIAQGLQLAIFNSCDGLGLAQDLADLHIPQIIVMREPVPDKVAQEFLKYFLAAFSSGKSFYLAVREARERLQWLEQEFPCASWLPVICQNPAEVLPTWQELTSGKLSTEKNNSNGQAIAADEQNKTAKDYLMSCFQSEMGLKILQNKGSSELEAQIFNTIYECFNNAQIVGLITQFQKRPTEANKSILLSLLETQITLVPLFAKELIDLFKQIDLHNDLPKKEVKESISNISIDNRSGGVYFGKAKVNIEGDVIGGNQTKNEK</sequence>
<feature type="domain" description="CHAT" evidence="1">
    <location>
        <begin position="167"/>
        <end position="323"/>
    </location>
</feature>
<gene>
    <name evidence="2" type="ORF">ACE1CI_01540</name>
</gene>
<dbReference type="Proteomes" id="UP001576784">
    <property type="component" value="Unassembled WGS sequence"/>
</dbReference>
<accession>A0ABV4XKW5</accession>
<dbReference type="EMBL" id="JBHFNR010000015">
    <property type="protein sequence ID" value="MFB2891604.1"/>
    <property type="molecule type" value="Genomic_DNA"/>
</dbReference>
<dbReference type="RefSeq" id="WP_413261282.1">
    <property type="nucleotide sequence ID" value="NZ_JBHFNR010000015.1"/>
</dbReference>
<evidence type="ECO:0000313" key="3">
    <source>
        <dbReference type="Proteomes" id="UP001576784"/>
    </source>
</evidence>
<reference evidence="2 3" key="1">
    <citation type="submission" date="2024-09" db="EMBL/GenBank/DDBJ databases">
        <title>Floridaenema gen nov. (Aerosakkonemataceae, Aerosakkonematales ord. nov., Cyanobacteria) from benthic tropical and subtropical fresh waters, with the description of four new species.</title>
        <authorList>
            <person name="Moretto J.A."/>
            <person name="Berthold D.E."/>
            <person name="Lefler F.W."/>
            <person name="Huang I.-S."/>
            <person name="Laughinghouse H. IV."/>
        </authorList>
    </citation>
    <scope>NUCLEOTIDE SEQUENCE [LARGE SCALE GENOMIC DNA]</scope>
    <source>
        <strain evidence="2 3">BLCC-F50</strain>
    </source>
</reference>
<evidence type="ECO:0000313" key="2">
    <source>
        <dbReference type="EMBL" id="MFB2891604.1"/>
    </source>
</evidence>
<comment type="caution">
    <text evidence="2">The sequence shown here is derived from an EMBL/GenBank/DDBJ whole genome shotgun (WGS) entry which is preliminary data.</text>
</comment>
<keyword evidence="3" id="KW-1185">Reference proteome</keyword>
<dbReference type="InterPro" id="IPR024983">
    <property type="entry name" value="CHAT_dom"/>
</dbReference>